<comment type="caution">
    <text evidence="1">The sequence shown here is derived from an EMBL/GenBank/DDBJ whole genome shotgun (WGS) entry which is preliminary data.</text>
</comment>
<accession>A0A814P2V2</accession>
<sequence>MALEYLKNRFYILFKNEKNKKINNKIPNEFQSNDVQYNNEKVIDNENENVNSNAINPCGSNANFNEYSSSLYTSTEDYLDTSESSCSEMSLSSDYRVESKNISNSIRNKNQFSSEEANQTRLVTKCRYFAEVVN</sequence>
<protein>
    <submittedName>
        <fullName evidence="1">Uncharacterized protein</fullName>
    </submittedName>
</protein>
<evidence type="ECO:0000313" key="2">
    <source>
        <dbReference type="Proteomes" id="UP000663879"/>
    </source>
</evidence>
<keyword evidence="2" id="KW-1185">Reference proteome</keyword>
<proteinExistence type="predicted"/>
<dbReference type="Proteomes" id="UP000663879">
    <property type="component" value="Unassembled WGS sequence"/>
</dbReference>
<feature type="non-terminal residue" evidence="1">
    <location>
        <position position="1"/>
    </location>
</feature>
<evidence type="ECO:0000313" key="1">
    <source>
        <dbReference type="EMBL" id="CAF1099192.1"/>
    </source>
</evidence>
<name>A0A814P2V2_9BILA</name>
<organism evidence="1 2">
    <name type="scientific">Brachionus calyciflorus</name>
    <dbReference type="NCBI Taxonomy" id="104777"/>
    <lineage>
        <taxon>Eukaryota</taxon>
        <taxon>Metazoa</taxon>
        <taxon>Spiralia</taxon>
        <taxon>Gnathifera</taxon>
        <taxon>Rotifera</taxon>
        <taxon>Eurotatoria</taxon>
        <taxon>Monogononta</taxon>
        <taxon>Pseudotrocha</taxon>
        <taxon>Ploima</taxon>
        <taxon>Brachionidae</taxon>
        <taxon>Brachionus</taxon>
    </lineage>
</organism>
<gene>
    <name evidence="1" type="ORF">OXX778_LOCUS21060</name>
</gene>
<reference evidence="1" key="1">
    <citation type="submission" date="2021-02" db="EMBL/GenBank/DDBJ databases">
        <authorList>
            <person name="Nowell W R."/>
        </authorList>
    </citation>
    <scope>NUCLEOTIDE SEQUENCE</scope>
    <source>
        <strain evidence="1">Ploen Becks lab</strain>
    </source>
</reference>
<dbReference type="EMBL" id="CAJNOC010007453">
    <property type="protein sequence ID" value="CAF1099192.1"/>
    <property type="molecule type" value="Genomic_DNA"/>
</dbReference>
<dbReference type="AlphaFoldDB" id="A0A814P2V2"/>